<evidence type="ECO:0000313" key="2">
    <source>
        <dbReference type="EMBL" id="TNN60373.1"/>
    </source>
</evidence>
<feature type="compositionally biased region" description="Basic and acidic residues" evidence="1">
    <location>
        <begin position="48"/>
        <end position="63"/>
    </location>
</feature>
<dbReference type="AlphaFoldDB" id="A0A4Z2H5Q6"/>
<dbReference type="EMBL" id="SRLO01000334">
    <property type="protein sequence ID" value="TNN60373.1"/>
    <property type="molecule type" value="Genomic_DNA"/>
</dbReference>
<accession>A0A4Z2H5Q6</accession>
<protein>
    <submittedName>
        <fullName evidence="2">Uncharacterized protein</fullName>
    </submittedName>
</protein>
<comment type="caution">
    <text evidence="2">The sequence shown here is derived from an EMBL/GenBank/DDBJ whole genome shotgun (WGS) entry which is preliminary data.</text>
</comment>
<name>A0A4Z2H5Q6_9TELE</name>
<reference evidence="2 3" key="1">
    <citation type="submission" date="2019-03" db="EMBL/GenBank/DDBJ databases">
        <title>First draft genome of Liparis tanakae, snailfish: a comprehensive survey of snailfish specific genes.</title>
        <authorList>
            <person name="Kim W."/>
            <person name="Song I."/>
            <person name="Jeong J.-H."/>
            <person name="Kim D."/>
            <person name="Kim S."/>
            <person name="Ryu S."/>
            <person name="Song J.Y."/>
            <person name="Lee S.K."/>
        </authorList>
    </citation>
    <scope>NUCLEOTIDE SEQUENCE [LARGE SCALE GENOMIC DNA]</scope>
    <source>
        <tissue evidence="2">Muscle</tissue>
    </source>
</reference>
<feature type="region of interest" description="Disordered" evidence="1">
    <location>
        <begin position="32"/>
        <end position="63"/>
    </location>
</feature>
<evidence type="ECO:0000256" key="1">
    <source>
        <dbReference type="SAM" id="MobiDB-lite"/>
    </source>
</evidence>
<proteinExistence type="predicted"/>
<keyword evidence="3" id="KW-1185">Reference proteome</keyword>
<evidence type="ECO:0000313" key="3">
    <source>
        <dbReference type="Proteomes" id="UP000314294"/>
    </source>
</evidence>
<organism evidence="2 3">
    <name type="scientific">Liparis tanakae</name>
    <name type="common">Tanaka's snailfish</name>
    <dbReference type="NCBI Taxonomy" id="230148"/>
    <lineage>
        <taxon>Eukaryota</taxon>
        <taxon>Metazoa</taxon>
        <taxon>Chordata</taxon>
        <taxon>Craniata</taxon>
        <taxon>Vertebrata</taxon>
        <taxon>Euteleostomi</taxon>
        <taxon>Actinopterygii</taxon>
        <taxon>Neopterygii</taxon>
        <taxon>Teleostei</taxon>
        <taxon>Neoteleostei</taxon>
        <taxon>Acanthomorphata</taxon>
        <taxon>Eupercaria</taxon>
        <taxon>Perciformes</taxon>
        <taxon>Cottioidei</taxon>
        <taxon>Cottales</taxon>
        <taxon>Liparidae</taxon>
        <taxon>Liparis</taxon>
    </lineage>
</organism>
<gene>
    <name evidence="2" type="ORF">EYF80_029362</name>
</gene>
<dbReference type="Proteomes" id="UP000314294">
    <property type="component" value="Unassembled WGS sequence"/>
</dbReference>
<sequence>MKLAKQECHLDTDQSDEGVWYQGTRCSVVVDPPTPAPTHPRQHCGPRGSDHCPRVHFPSEAEP</sequence>